<evidence type="ECO:0000313" key="3">
    <source>
        <dbReference type="Proteomes" id="UP000001861"/>
    </source>
</evidence>
<dbReference type="KEGG" id="cci:CC1G_02448"/>
<proteinExistence type="predicted"/>
<evidence type="ECO:0000256" key="1">
    <source>
        <dbReference type="SAM" id="SignalP"/>
    </source>
</evidence>
<keyword evidence="1" id="KW-0732">Signal</keyword>
<dbReference type="GeneID" id="6008670"/>
<name>A8NBI8_COPC7</name>
<dbReference type="Proteomes" id="UP000001861">
    <property type="component" value="Unassembled WGS sequence"/>
</dbReference>
<reference evidence="2 3" key="1">
    <citation type="journal article" date="2010" name="Proc. Natl. Acad. Sci. U.S.A.">
        <title>Insights into evolution of multicellular fungi from the assembled chromosomes of the mushroom Coprinopsis cinerea (Coprinus cinereus).</title>
        <authorList>
            <person name="Stajich J.E."/>
            <person name="Wilke S.K."/>
            <person name="Ahren D."/>
            <person name="Au C.H."/>
            <person name="Birren B.W."/>
            <person name="Borodovsky M."/>
            <person name="Burns C."/>
            <person name="Canback B."/>
            <person name="Casselton L.A."/>
            <person name="Cheng C.K."/>
            <person name="Deng J."/>
            <person name="Dietrich F.S."/>
            <person name="Fargo D.C."/>
            <person name="Farman M.L."/>
            <person name="Gathman A.C."/>
            <person name="Goldberg J."/>
            <person name="Guigo R."/>
            <person name="Hoegger P.J."/>
            <person name="Hooker J.B."/>
            <person name="Huggins A."/>
            <person name="James T.Y."/>
            <person name="Kamada T."/>
            <person name="Kilaru S."/>
            <person name="Kodira C."/>
            <person name="Kues U."/>
            <person name="Kupfer D."/>
            <person name="Kwan H.S."/>
            <person name="Lomsadze A."/>
            <person name="Li W."/>
            <person name="Lilly W.W."/>
            <person name="Ma L.J."/>
            <person name="Mackey A.J."/>
            <person name="Manning G."/>
            <person name="Martin F."/>
            <person name="Muraguchi H."/>
            <person name="Natvig D.O."/>
            <person name="Palmerini H."/>
            <person name="Ramesh M.A."/>
            <person name="Rehmeyer C.J."/>
            <person name="Roe B.A."/>
            <person name="Shenoy N."/>
            <person name="Stanke M."/>
            <person name="Ter-Hovhannisyan V."/>
            <person name="Tunlid A."/>
            <person name="Velagapudi R."/>
            <person name="Vision T.J."/>
            <person name="Zeng Q."/>
            <person name="Zolan M.E."/>
            <person name="Pukkila P.J."/>
        </authorList>
    </citation>
    <scope>NUCLEOTIDE SEQUENCE [LARGE SCALE GENOMIC DNA]</scope>
    <source>
        <strain evidence="3">Okayama-7 / 130 / ATCC MYA-4618 / FGSC 9003</strain>
    </source>
</reference>
<keyword evidence="3" id="KW-1185">Reference proteome</keyword>
<dbReference type="RefSeq" id="XP_001832186.1">
    <property type="nucleotide sequence ID" value="XM_001832134.1"/>
</dbReference>
<feature type="signal peptide" evidence="1">
    <location>
        <begin position="1"/>
        <end position="21"/>
    </location>
</feature>
<dbReference type="VEuPathDB" id="FungiDB:CC1G_02448"/>
<sequence length="91" mass="9865">MQLKLAFFTLVSILAFNGVSAEEGDVHTVTRVFHTIVKQSPYLVDRTTTVVWTEGPSIADPSATAVPPEVDQTVVYGEGPLPTVYTEADEL</sequence>
<dbReference type="AlphaFoldDB" id="A8NBI8"/>
<evidence type="ECO:0000313" key="2">
    <source>
        <dbReference type="EMBL" id="EAU89559.1"/>
    </source>
</evidence>
<comment type="caution">
    <text evidence="2">The sequence shown here is derived from an EMBL/GenBank/DDBJ whole genome shotgun (WGS) entry which is preliminary data.</text>
</comment>
<organism evidence="2 3">
    <name type="scientific">Coprinopsis cinerea (strain Okayama-7 / 130 / ATCC MYA-4618 / FGSC 9003)</name>
    <name type="common">Inky cap fungus</name>
    <name type="synonym">Hormographiella aspergillata</name>
    <dbReference type="NCBI Taxonomy" id="240176"/>
    <lineage>
        <taxon>Eukaryota</taxon>
        <taxon>Fungi</taxon>
        <taxon>Dikarya</taxon>
        <taxon>Basidiomycota</taxon>
        <taxon>Agaricomycotina</taxon>
        <taxon>Agaricomycetes</taxon>
        <taxon>Agaricomycetidae</taxon>
        <taxon>Agaricales</taxon>
        <taxon>Agaricineae</taxon>
        <taxon>Psathyrellaceae</taxon>
        <taxon>Coprinopsis</taxon>
    </lineage>
</organism>
<dbReference type="OrthoDB" id="3025387at2759"/>
<protein>
    <submittedName>
        <fullName evidence="2">Uncharacterized protein</fullName>
    </submittedName>
</protein>
<dbReference type="EMBL" id="AACS02000009">
    <property type="protein sequence ID" value="EAU89559.1"/>
    <property type="molecule type" value="Genomic_DNA"/>
</dbReference>
<gene>
    <name evidence="2" type="ORF">CC1G_02448</name>
</gene>
<feature type="chain" id="PRO_5002727187" evidence="1">
    <location>
        <begin position="22"/>
        <end position="91"/>
    </location>
</feature>
<accession>A8NBI8</accession>
<dbReference type="InParanoid" id="A8NBI8"/>